<evidence type="ECO:0000313" key="3">
    <source>
        <dbReference type="Proteomes" id="UP000610846"/>
    </source>
</evidence>
<dbReference type="EMBL" id="JACYHB010000014">
    <property type="protein sequence ID" value="MBD8080279.1"/>
    <property type="molecule type" value="Genomic_DNA"/>
</dbReference>
<dbReference type="AlphaFoldDB" id="A0A927J1N4"/>
<feature type="region of interest" description="Disordered" evidence="1">
    <location>
        <begin position="1"/>
        <end position="29"/>
    </location>
</feature>
<reference evidence="2" key="2">
    <citation type="submission" date="2020-09" db="EMBL/GenBank/DDBJ databases">
        <authorList>
            <person name="Yu Y."/>
        </authorList>
    </citation>
    <scope>NUCLEOTIDE SEQUENCE</scope>
    <source>
        <strain evidence="2">KCTC 49039</strain>
    </source>
</reference>
<sequence>MPVPRVRRLLEPGPRQDASPASHRESSTEFLDRAAGEYWQAVRDLMNDWLSRVPPQERRALAGRLRRPDDHTFQAAFLELYLHESLIRSGLDLEIEPALPGTDRRPDFLARSSGESFYLEARSPSTSRTRQGTAGRISDVYDGLNKTDSPNFWLAIDINAAGERALSTKPLRAQLEAWLKGLDPDDLITREEWPPFSWDREDWSITLRALPKSPSMRGSDTGLRPLAIYGSGGEAQWVDDAGVLTDALSDKGNAYGRPEHGFMVAIGTSFFSDDDFGVKNALYGPEQWVIDPVEGRFLGAARGPGGYFHAGDGHWAHQHVSGVLIVNNLHPGAFTKQTPTYWPNPRATHEVTVPEAWDVVALVDGHLKRTPATLSQHELFHLPEPGRPARDSPSSVVPWRTRLGQCSTPSRSFAATKNGYNVFQRDRFDRFVAEQYAAGRSLREVGELTGRTQTAVRRSEATQV</sequence>
<name>A0A927J1N4_9MICO</name>
<protein>
    <submittedName>
        <fullName evidence="2">Uncharacterized protein</fullName>
    </submittedName>
</protein>
<gene>
    <name evidence="2" type="ORF">IF651_14570</name>
</gene>
<dbReference type="Proteomes" id="UP000610846">
    <property type="component" value="Unassembled WGS sequence"/>
</dbReference>
<evidence type="ECO:0000256" key="1">
    <source>
        <dbReference type="SAM" id="MobiDB-lite"/>
    </source>
</evidence>
<keyword evidence="3" id="KW-1185">Reference proteome</keyword>
<proteinExistence type="predicted"/>
<organism evidence="2 3">
    <name type="scientific">Cellulosimicrobium arenosum</name>
    <dbReference type="NCBI Taxonomy" id="2708133"/>
    <lineage>
        <taxon>Bacteria</taxon>
        <taxon>Bacillati</taxon>
        <taxon>Actinomycetota</taxon>
        <taxon>Actinomycetes</taxon>
        <taxon>Micrococcales</taxon>
        <taxon>Promicromonosporaceae</taxon>
        <taxon>Cellulosimicrobium</taxon>
    </lineage>
</organism>
<evidence type="ECO:0000313" key="2">
    <source>
        <dbReference type="EMBL" id="MBD8080279.1"/>
    </source>
</evidence>
<reference evidence="2" key="1">
    <citation type="journal article" date="2018" name="Curr. Microbiol.">
        <title>Cellulosimicrobium arenosum sp. nov., Isolated from Marine Sediment Sand.</title>
        <authorList>
            <person name="Oh M."/>
            <person name="Kim J.H."/>
            <person name="Yoon J.H."/>
            <person name="Schumann P."/>
            <person name="Kim W."/>
        </authorList>
    </citation>
    <scope>NUCLEOTIDE SEQUENCE</scope>
    <source>
        <strain evidence="2">KCTC 49039</strain>
    </source>
</reference>
<dbReference type="RefSeq" id="WP_191829867.1">
    <property type="nucleotide sequence ID" value="NZ_JACYHB010000014.1"/>
</dbReference>
<comment type="caution">
    <text evidence="2">The sequence shown here is derived from an EMBL/GenBank/DDBJ whole genome shotgun (WGS) entry which is preliminary data.</text>
</comment>
<accession>A0A927J1N4</accession>